<feature type="transmembrane region" description="Helical" evidence="5">
    <location>
        <begin position="186"/>
        <end position="202"/>
    </location>
</feature>
<feature type="transmembrane region" description="Helical" evidence="5">
    <location>
        <begin position="414"/>
        <end position="431"/>
    </location>
</feature>
<evidence type="ECO:0000256" key="5">
    <source>
        <dbReference type="SAM" id="Phobius"/>
    </source>
</evidence>
<feature type="transmembrane region" description="Helical" evidence="5">
    <location>
        <begin position="342"/>
        <end position="366"/>
    </location>
</feature>
<gene>
    <name evidence="7" type="primary">rfaL</name>
    <name evidence="7" type="ORF">Tfont_01754</name>
</gene>
<proteinExistence type="predicted"/>
<feature type="transmembrane region" description="Helical" evidence="5">
    <location>
        <begin position="158"/>
        <end position="179"/>
    </location>
</feature>
<sequence length="444" mass="49365">MLLKDRRASDVVGRERIAQALVSTGVFATPALSLALPSGYSLGILCLLLAGLLGLPDYISRSRTTIPAAVLHFLLAAWWMVCVWFFRIDNVGWNHVEGYERLLKYALSPLAAVALLTFRPPPQLAWYGCTVGAILAGATAITQVHILGYERANGHTNAIQFGNLALLLSLWSAVGLHYFRGRTFRTLWGFLGMIGGSAAIFLSGTRSAWWITALAVLVYLWATLRPRHADAGPRGTGTYRALGPIFIVLVSGAITVLMWQPITNRISEGLRDLQLYHDNNTDTSLGHRLAHWKLAWRLGYEQPLLGWGQQGYEKRKAELVSTNEAPSTVLRFRHAHSDVLDLWAKAGLVGVVSYCLLLGTPLWYSLRLWRAQRTHCTDPDALVIRYAALCGTVTVLCYVGFGLTQTFFAHNNGNMMYLYMTILWLCLVFGVRPQNNQTRLVKHA</sequence>
<evidence type="ECO:0000256" key="2">
    <source>
        <dbReference type="ARBA" id="ARBA00022692"/>
    </source>
</evidence>
<feature type="domain" description="O-antigen ligase-related" evidence="6">
    <location>
        <begin position="193"/>
        <end position="354"/>
    </location>
</feature>
<dbReference type="AlphaFoldDB" id="A0A554XLJ3"/>
<dbReference type="GO" id="GO:0016874">
    <property type="term" value="F:ligase activity"/>
    <property type="evidence" value="ECO:0007669"/>
    <property type="project" value="UniProtKB-KW"/>
</dbReference>
<feature type="transmembrane region" description="Helical" evidence="5">
    <location>
        <begin position="66"/>
        <end position="86"/>
    </location>
</feature>
<keyword evidence="7" id="KW-0436">Ligase</keyword>
<accession>A0A554XLJ3</accession>
<organism evidence="7 8">
    <name type="scientific">Tepidimonas fonticaldi</name>
    <dbReference type="NCBI Taxonomy" id="1101373"/>
    <lineage>
        <taxon>Bacteria</taxon>
        <taxon>Pseudomonadati</taxon>
        <taxon>Pseudomonadota</taxon>
        <taxon>Betaproteobacteria</taxon>
        <taxon>Burkholderiales</taxon>
        <taxon>Tepidimonas</taxon>
    </lineage>
</organism>
<feature type="transmembrane region" description="Helical" evidence="5">
    <location>
        <begin position="125"/>
        <end position="146"/>
    </location>
</feature>
<dbReference type="PANTHER" id="PTHR37422:SF13">
    <property type="entry name" value="LIPOPOLYSACCHARIDE BIOSYNTHESIS PROTEIN PA4999-RELATED"/>
    <property type="match status" value="1"/>
</dbReference>
<dbReference type="Pfam" id="PF04932">
    <property type="entry name" value="Wzy_C"/>
    <property type="match status" value="1"/>
</dbReference>
<dbReference type="PANTHER" id="PTHR37422">
    <property type="entry name" value="TEICHURONIC ACID BIOSYNTHESIS PROTEIN TUAE"/>
    <property type="match status" value="1"/>
</dbReference>
<dbReference type="Proteomes" id="UP000316388">
    <property type="component" value="Unassembled WGS sequence"/>
</dbReference>
<evidence type="ECO:0000313" key="7">
    <source>
        <dbReference type="EMBL" id="TSE36678.1"/>
    </source>
</evidence>
<dbReference type="RefSeq" id="WP_143969165.1">
    <property type="nucleotide sequence ID" value="NZ_VJOO01000016.1"/>
</dbReference>
<dbReference type="GO" id="GO:0016020">
    <property type="term" value="C:membrane"/>
    <property type="evidence" value="ECO:0007669"/>
    <property type="project" value="UniProtKB-SubCell"/>
</dbReference>
<comment type="caution">
    <text evidence="7">The sequence shown here is derived from an EMBL/GenBank/DDBJ whole genome shotgun (WGS) entry which is preliminary data.</text>
</comment>
<feature type="transmembrane region" description="Helical" evidence="5">
    <location>
        <begin position="208"/>
        <end position="224"/>
    </location>
</feature>
<feature type="transmembrane region" description="Helical" evidence="5">
    <location>
        <begin position="42"/>
        <end position="59"/>
    </location>
</feature>
<keyword evidence="4 5" id="KW-0472">Membrane</keyword>
<reference evidence="7 8" key="1">
    <citation type="submission" date="2019-07" db="EMBL/GenBank/DDBJ databases">
        <title>Tepidimonas fonticaldi AT-A2 draft genome.</title>
        <authorList>
            <person name="Da Costa M.S."/>
            <person name="Froufe H.J.C."/>
            <person name="Egas C."/>
            <person name="Albuquerque L."/>
        </authorList>
    </citation>
    <scope>NUCLEOTIDE SEQUENCE [LARGE SCALE GENOMIC DNA]</scope>
    <source>
        <strain evidence="7 8">AT-A2</strain>
    </source>
</reference>
<feature type="transmembrane region" description="Helical" evidence="5">
    <location>
        <begin position="245"/>
        <end position="262"/>
    </location>
</feature>
<evidence type="ECO:0000256" key="1">
    <source>
        <dbReference type="ARBA" id="ARBA00004141"/>
    </source>
</evidence>
<evidence type="ECO:0000256" key="3">
    <source>
        <dbReference type="ARBA" id="ARBA00022989"/>
    </source>
</evidence>
<comment type="subcellular location">
    <subcellularLocation>
        <location evidence="1">Membrane</location>
        <topology evidence="1">Multi-pass membrane protein</topology>
    </subcellularLocation>
</comment>
<dbReference type="EMBL" id="VJOO01000016">
    <property type="protein sequence ID" value="TSE36678.1"/>
    <property type="molecule type" value="Genomic_DNA"/>
</dbReference>
<keyword evidence="3 5" id="KW-1133">Transmembrane helix</keyword>
<feature type="transmembrane region" description="Helical" evidence="5">
    <location>
        <begin position="386"/>
        <end position="408"/>
    </location>
</feature>
<dbReference type="InterPro" id="IPR051533">
    <property type="entry name" value="WaaL-like"/>
</dbReference>
<protein>
    <submittedName>
        <fullName evidence="7">O-antigen ligase</fullName>
    </submittedName>
</protein>
<evidence type="ECO:0000256" key="4">
    <source>
        <dbReference type="ARBA" id="ARBA00023136"/>
    </source>
</evidence>
<name>A0A554XLJ3_9BURK</name>
<dbReference type="InterPro" id="IPR007016">
    <property type="entry name" value="O-antigen_ligase-rel_domated"/>
</dbReference>
<evidence type="ECO:0000259" key="6">
    <source>
        <dbReference type="Pfam" id="PF04932"/>
    </source>
</evidence>
<evidence type="ECO:0000313" key="8">
    <source>
        <dbReference type="Proteomes" id="UP000316388"/>
    </source>
</evidence>
<keyword evidence="2 5" id="KW-0812">Transmembrane</keyword>